<dbReference type="Proteomes" id="UP000033101">
    <property type="component" value="Chromosome"/>
</dbReference>
<gene>
    <name evidence="8" type="ORF">MSHOH_1425</name>
</gene>
<evidence type="ECO:0000259" key="7">
    <source>
        <dbReference type="Pfam" id="PF05231"/>
    </source>
</evidence>
<keyword evidence="4 6" id="KW-1133">Transmembrane helix</keyword>
<evidence type="ECO:0000313" key="8">
    <source>
        <dbReference type="EMBL" id="AKB77908.1"/>
    </source>
</evidence>
<feature type="transmembrane region" description="Helical" evidence="6">
    <location>
        <begin position="75"/>
        <end position="104"/>
    </location>
</feature>
<dbReference type="GO" id="GO:0005886">
    <property type="term" value="C:plasma membrane"/>
    <property type="evidence" value="ECO:0007669"/>
    <property type="project" value="UniProtKB-SubCell"/>
</dbReference>
<dbReference type="AlphaFoldDB" id="A0A0E3SEH5"/>
<evidence type="ECO:0000256" key="5">
    <source>
        <dbReference type="ARBA" id="ARBA00023136"/>
    </source>
</evidence>
<keyword evidence="5 6" id="KW-0472">Membrane</keyword>
<proteinExistence type="predicted"/>
<dbReference type="PATRIC" id="fig|1434110.4.peg.1775"/>
<name>A0A0E3SEH5_9EURY</name>
<accession>A0A0E3SEH5</accession>
<feature type="domain" description="MASE1" evidence="7">
    <location>
        <begin position="3"/>
        <end position="144"/>
    </location>
</feature>
<evidence type="ECO:0000313" key="9">
    <source>
        <dbReference type="Proteomes" id="UP000033101"/>
    </source>
</evidence>
<dbReference type="Pfam" id="PF05231">
    <property type="entry name" value="MASE1"/>
    <property type="match status" value="1"/>
</dbReference>
<feature type="transmembrane region" description="Helical" evidence="6">
    <location>
        <begin position="43"/>
        <end position="63"/>
    </location>
</feature>
<keyword evidence="2" id="KW-1003">Cell membrane</keyword>
<evidence type="ECO:0000256" key="4">
    <source>
        <dbReference type="ARBA" id="ARBA00022989"/>
    </source>
</evidence>
<dbReference type="InterPro" id="IPR007895">
    <property type="entry name" value="MASE1"/>
</dbReference>
<keyword evidence="3 6" id="KW-0812">Transmembrane</keyword>
<protein>
    <recommendedName>
        <fullName evidence="7">MASE1 domain-containing protein</fullName>
    </recommendedName>
</protein>
<reference evidence="8 9" key="1">
    <citation type="submission" date="2014-07" db="EMBL/GenBank/DDBJ databases">
        <title>Methanogenic archaea and the global carbon cycle.</title>
        <authorList>
            <person name="Henriksen J.R."/>
            <person name="Luke J."/>
            <person name="Reinhart S."/>
            <person name="Benedict M.N."/>
            <person name="Youngblut N.D."/>
            <person name="Metcalf M.E."/>
            <person name="Whitaker R.J."/>
            <person name="Metcalf W.W."/>
        </authorList>
    </citation>
    <scope>NUCLEOTIDE SEQUENCE [LARGE SCALE GENOMIC DNA]</scope>
    <source>
        <strain evidence="8 9">HB-1</strain>
    </source>
</reference>
<organism evidence="8 9">
    <name type="scientific">Methanosarcina horonobensis HB-1 = JCM 15518</name>
    <dbReference type="NCBI Taxonomy" id="1434110"/>
    <lineage>
        <taxon>Archaea</taxon>
        <taxon>Methanobacteriati</taxon>
        <taxon>Methanobacteriota</taxon>
        <taxon>Stenosarchaea group</taxon>
        <taxon>Methanomicrobia</taxon>
        <taxon>Methanosarcinales</taxon>
        <taxon>Methanosarcinaceae</taxon>
        <taxon>Methanosarcina</taxon>
    </lineage>
</organism>
<keyword evidence="9" id="KW-1185">Reference proteome</keyword>
<dbReference type="HOGENOM" id="CLU_120321_0_0_2"/>
<evidence type="ECO:0000256" key="3">
    <source>
        <dbReference type="ARBA" id="ARBA00022692"/>
    </source>
</evidence>
<sequence length="151" mass="17227">MYFAVAFMIVFALWYGIWGVLSAYLGCMIGAGVLADMPFSLNVIWSTADLWQALIPLTAFAYFKANIRLRTKRDWGIFLLFGCFLNNLIGALWGALTIVVVGMVPGTEFFVTFQNWFTGNIITTLVIVPFCLRYITPYIQQTKSYVQNYWI</sequence>
<feature type="transmembrane region" description="Helical" evidence="6">
    <location>
        <begin position="7"/>
        <end position="31"/>
    </location>
</feature>
<evidence type="ECO:0000256" key="6">
    <source>
        <dbReference type="SAM" id="Phobius"/>
    </source>
</evidence>
<dbReference type="KEGG" id="mhor:MSHOH_1425"/>
<comment type="subcellular location">
    <subcellularLocation>
        <location evidence="1">Cell membrane</location>
        <topology evidence="1">Multi-pass membrane protein</topology>
    </subcellularLocation>
</comment>
<dbReference type="STRING" id="1434110.MSHOH_1425"/>
<dbReference type="EMBL" id="CP009516">
    <property type="protein sequence ID" value="AKB77908.1"/>
    <property type="molecule type" value="Genomic_DNA"/>
</dbReference>
<feature type="transmembrane region" description="Helical" evidence="6">
    <location>
        <begin position="116"/>
        <end position="135"/>
    </location>
</feature>
<evidence type="ECO:0000256" key="2">
    <source>
        <dbReference type="ARBA" id="ARBA00022475"/>
    </source>
</evidence>
<evidence type="ECO:0000256" key="1">
    <source>
        <dbReference type="ARBA" id="ARBA00004651"/>
    </source>
</evidence>